<evidence type="ECO:0000313" key="2">
    <source>
        <dbReference type="EMBL" id="MFD2256603.1"/>
    </source>
</evidence>
<name>A0ABW5D682_9BACT</name>
<organism evidence="2 3">
    <name type="scientific">Luteolibacter algae</name>
    <dbReference type="NCBI Taxonomy" id="454151"/>
    <lineage>
        <taxon>Bacteria</taxon>
        <taxon>Pseudomonadati</taxon>
        <taxon>Verrucomicrobiota</taxon>
        <taxon>Verrucomicrobiia</taxon>
        <taxon>Verrucomicrobiales</taxon>
        <taxon>Verrucomicrobiaceae</taxon>
        <taxon>Luteolibacter</taxon>
    </lineage>
</organism>
<dbReference type="Proteomes" id="UP001597375">
    <property type="component" value="Unassembled WGS sequence"/>
</dbReference>
<evidence type="ECO:0008006" key="4">
    <source>
        <dbReference type="Google" id="ProtNLM"/>
    </source>
</evidence>
<comment type="caution">
    <text evidence="2">The sequence shown here is derived from an EMBL/GenBank/DDBJ whole genome shotgun (WGS) entry which is preliminary data.</text>
</comment>
<proteinExistence type="predicted"/>
<dbReference type="EMBL" id="JBHUIT010000010">
    <property type="protein sequence ID" value="MFD2256603.1"/>
    <property type="molecule type" value="Genomic_DNA"/>
</dbReference>
<sequence length="442" mass="48146">MMRISPLHFLLISASLLSANEALDVLEGRVDANSILLPPREFSEAETGGESAEERVENIIYLEPEWAASPLDPIWARSVLYDNAANPWVQQVAISGYFDFQSSFGSADTDAVGPTPATSKSLDGTRTRRARLGARIRAFNNTEIEAVGEFAGDSQYAGVERLKAYTQVTDTTGVTYGKFRPNFGTESRVEPQLSPYPHGTVMGSLVAPAPALGVSIHHAGKVFDYDMGWFSGDYSPDLPGFKGDGFLNFGIAKSSVSKKGDTLTRTRWHADYIHNFDAAESESGGYNIVGRRSANGNQLVVQNPAYRHLFSTGVALESARYTFTGDFQLARGETTVWGMTAGMTYWAIPGTLNLVGRYQYAGSDDAGAVVSTFGTSGSLRYDDSPFFIGDELHSFYLGANLHLYKDSFVIQNGLEYSILNDESGSDFNTDAFTWHSGAKLSF</sequence>
<reference evidence="3" key="1">
    <citation type="journal article" date="2019" name="Int. J. Syst. Evol. Microbiol.">
        <title>The Global Catalogue of Microorganisms (GCM) 10K type strain sequencing project: providing services to taxonomists for standard genome sequencing and annotation.</title>
        <authorList>
            <consortium name="The Broad Institute Genomics Platform"/>
            <consortium name="The Broad Institute Genome Sequencing Center for Infectious Disease"/>
            <person name="Wu L."/>
            <person name="Ma J."/>
        </authorList>
    </citation>
    <scope>NUCLEOTIDE SEQUENCE [LARGE SCALE GENOMIC DNA]</scope>
    <source>
        <strain evidence="3">CGMCC 4.7106</strain>
    </source>
</reference>
<evidence type="ECO:0000313" key="3">
    <source>
        <dbReference type="Proteomes" id="UP001597375"/>
    </source>
</evidence>
<protein>
    <recommendedName>
        <fullName evidence="4">Porin</fullName>
    </recommendedName>
</protein>
<feature type="signal peptide" evidence="1">
    <location>
        <begin position="1"/>
        <end position="19"/>
    </location>
</feature>
<evidence type="ECO:0000256" key="1">
    <source>
        <dbReference type="SAM" id="SignalP"/>
    </source>
</evidence>
<feature type="chain" id="PRO_5046597784" description="Porin" evidence="1">
    <location>
        <begin position="20"/>
        <end position="442"/>
    </location>
</feature>
<dbReference type="RefSeq" id="WP_386819895.1">
    <property type="nucleotide sequence ID" value="NZ_JBHUIT010000010.1"/>
</dbReference>
<keyword evidence="3" id="KW-1185">Reference proteome</keyword>
<gene>
    <name evidence="2" type="ORF">ACFSSA_07945</name>
</gene>
<keyword evidence="1" id="KW-0732">Signal</keyword>
<accession>A0ABW5D682</accession>